<dbReference type="GO" id="GO:1904680">
    <property type="term" value="F:peptide transmembrane transporter activity"/>
    <property type="evidence" value="ECO:0007669"/>
    <property type="project" value="TreeGrafter"/>
</dbReference>
<feature type="domain" description="Solute-binding protein family 5" evidence="5">
    <location>
        <begin position="102"/>
        <end position="458"/>
    </location>
</feature>
<dbReference type="InterPro" id="IPR039424">
    <property type="entry name" value="SBP_5"/>
</dbReference>
<evidence type="ECO:0000256" key="2">
    <source>
        <dbReference type="ARBA" id="ARBA00022448"/>
    </source>
</evidence>
<keyword evidence="4" id="KW-0472">Membrane</keyword>
<keyword evidence="3" id="KW-0732">Signal</keyword>
<dbReference type="Gene3D" id="3.10.105.10">
    <property type="entry name" value="Dipeptide-binding Protein, Domain 3"/>
    <property type="match status" value="1"/>
</dbReference>
<dbReference type="Gene3D" id="3.90.76.10">
    <property type="entry name" value="Dipeptide-binding Protein, Domain 1"/>
    <property type="match status" value="1"/>
</dbReference>
<reference evidence="7" key="1">
    <citation type="submission" date="2017-06" db="EMBL/GenBank/DDBJ databases">
        <title>Herbaspirillum phytohormonus sp. nov., isolated from the root nodule of Robinia pseudoacacia in lead-zinc mine.</title>
        <authorList>
            <person name="Fan M."/>
            <person name="Lin Y."/>
        </authorList>
    </citation>
    <scope>NUCLEOTIDE SEQUENCE [LARGE SCALE GENOMIC DNA]</scope>
    <source>
        <strain evidence="7">SC-089</strain>
    </source>
</reference>
<evidence type="ECO:0000256" key="3">
    <source>
        <dbReference type="ARBA" id="ARBA00022729"/>
    </source>
</evidence>
<dbReference type="SUPFAM" id="SSF53850">
    <property type="entry name" value="Periplasmic binding protein-like II"/>
    <property type="match status" value="1"/>
</dbReference>
<comment type="similarity">
    <text evidence="1">Belongs to the bacterial solute-binding protein 5 family.</text>
</comment>
<dbReference type="PANTHER" id="PTHR30290:SF9">
    <property type="entry name" value="OLIGOPEPTIDE-BINDING PROTEIN APPA"/>
    <property type="match status" value="1"/>
</dbReference>
<dbReference type="GO" id="GO:0015833">
    <property type="term" value="P:peptide transport"/>
    <property type="evidence" value="ECO:0007669"/>
    <property type="project" value="TreeGrafter"/>
</dbReference>
<organism evidence="6 7">
    <name type="scientific">Candidimonas nitroreducens</name>
    <dbReference type="NCBI Taxonomy" id="683354"/>
    <lineage>
        <taxon>Bacteria</taxon>
        <taxon>Pseudomonadati</taxon>
        <taxon>Pseudomonadota</taxon>
        <taxon>Betaproteobacteria</taxon>
        <taxon>Burkholderiales</taxon>
        <taxon>Alcaligenaceae</taxon>
        <taxon>Candidimonas</taxon>
    </lineage>
</organism>
<name>A0A225M9P7_9BURK</name>
<proteinExistence type="inferred from homology"/>
<accession>A0A225M9P7</accession>
<evidence type="ECO:0000256" key="4">
    <source>
        <dbReference type="SAM" id="Phobius"/>
    </source>
</evidence>
<dbReference type="Pfam" id="PF00496">
    <property type="entry name" value="SBP_bac_5"/>
    <property type="match status" value="1"/>
</dbReference>
<dbReference type="InterPro" id="IPR030678">
    <property type="entry name" value="Peptide/Ni-bd"/>
</dbReference>
<comment type="caution">
    <text evidence="6">The sequence shown here is derived from an EMBL/GenBank/DDBJ whole genome shotgun (WGS) entry which is preliminary data.</text>
</comment>
<keyword evidence="2" id="KW-0813">Transport</keyword>
<keyword evidence="4" id="KW-1133">Transmembrane helix</keyword>
<dbReference type="GO" id="GO:0030288">
    <property type="term" value="C:outer membrane-bounded periplasmic space"/>
    <property type="evidence" value="ECO:0007669"/>
    <property type="project" value="UniProtKB-ARBA"/>
</dbReference>
<evidence type="ECO:0000256" key="1">
    <source>
        <dbReference type="ARBA" id="ARBA00005695"/>
    </source>
</evidence>
<keyword evidence="7" id="KW-1185">Reference proteome</keyword>
<evidence type="ECO:0000313" key="6">
    <source>
        <dbReference type="EMBL" id="OWT55709.1"/>
    </source>
</evidence>
<dbReference type="Gene3D" id="3.40.190.10">
    <property type="entry name" value="Periplasmic binding protein-like II"/>
    <property type="match status" value="1"/>
</dbReference>
<sequence length="539" mass="60698">MKIYMLRNTGMDQVRKSSTRKGWIAGLAVAIVAVAGYSLFMRTSHESPKPAAAAALARDPDTLRIGMDKGILSFDPQNNGSYGTPLMNVFDTLVRIDKDGNFQPQLAESFKQVDPVTWAFSLHKGIKFHNGDELTSSDVKFTLDRVTSDKSLIENARFSSIKEVKILDKYNFEIITKEPDPVLLNRLIRMGGSILPEHYFKEKGVSYFMQHPVGSGPYQVVDYEPDRRLILKRFDGYFKGKVSEWKKAVITVLPDAATRVNELVTGGVDLVTEIPPSEWSRVNGQKGLKIVDGNSTQVMLLVVNCNKEFPTSDRRVRQAIEYAIDSRLIVKKLFDGMGTPTRTHITPGILGFDKSLYDTSDYDPAKAKALLKEAGYGESKPLKLTLQIPQGRYLLDSELGQLIAAMLQGVGIQVKIELLENSRYVQVRNSNKNQALMLAGYGNSMFDPFLPLNALNSKVYFKRIGYKNERVDALLDKAMQTMDPKERAKMYQEVQQILAVDLPYIYIYNERYFTGIDTNRVSFDPPASKDILVEDIKKK</sequence>
<keyword evidence="4" id="KW-0812">Transmembrane</keyword>
<dbReference type="AlphaFoldDB" id="A0A225M9P7"/>
<dbReference type="InterPro" id="IPR000914">
    <property type="entry name" value="SBP_5_dom"/>
</dbReference>
<feature type="transmembrane region" description="Helical" evidence="4">
    <location>
        <begin position="21"/>
        <end position="40"/>
    </location>
</feature>
<evidence type="ECO:0000259" key="5">
    <source>
        <dbReference type="Pfam" id="PF00496"/>
    </source>
</evidence>
<dbReference type="Proteomes" id="UP000214603">
    <property type="component" value="Unassembled WGS sequence"/>
</dbReference>
<dbReference type="PIRSF" id="PIRSF002741">
    <property type="entry name" value="MppA"/>
    <property type="match status" value="1"/>
</dbReference>
<protein>
    <submittedName>
        <fullName evidence="6">Peptide ABC transporter substrate-binding protein</fullName>
    </submittedName>
</protein>
<evidence type="ECO:0000313" key="7">
    <source>
        <dbReference type="Proteomes" id="UP000214603"/>
    </source>
</evidence>
<gene>
    <name evidence="6" type="ORF">CEY11_20545</name>
</gene>
<dbReference type="EMBL" id="NJIH01000012">
    <property type="protein sequence ID" value="OWT55709.1"/>
    <property type="molecule type" value="Genomic_DNA"/>
</dbReference>
<dbReference type="PANTHER" id="PTHR30290">
    <property type="entry name" value="PERIPLASMIC BINDING COMPONENT OF ABC TRANSPORTER"/>
    <property type="match status" value="1"/>
</dbReference>
<dbReference type="GO" id="GO:0043190">
    <property type="term" value="C:ATP-binding cassette (ABC) transporter complex"/>
    <property type="evidence" value="ECO:0007669"/>
    <property type="project" value="InterPro"/>
</dbReference>